<protein>
    <submittedName>
        <fullName evidence="1">Uncharacterized protein</fullName>
    </submittedName>
</protein>
<name>A0AA37WSR2_9HYPH</name>
<dbReference type="Proteomes" id="UP001157440">
    <property type="component" value="Unassembled WGS sequence"/>
</dbReference>
<proteinExistence type="predicted"/>
<keyword evidence="2" id="KW-1185">Reference proteome</keyword>
<gene>
    <name evidence="1" type="ORF">GCM10007890_33340</name>
</gene>
<dbReference type="AlphaFoldDB" id="A0AA37WSR2"/>
<accession>A0AA37WSR2</accession>
<reference evidence="2" key="1">
    <citation type="journal article" date="2019" name="Int. J. Syst. Evol. Microbiol.">
        <title>The Global Catalogue of Microorganisms (GCM) 10K type strain sequencing project: providing services to taxonomists for standard genome sequencing and annotation.</title>
        <authorList>
            <consortium name="The Broad Institute Genomics Platform"/>
            <consortium name="The Broad Institute Genome Sequencing Center for Infectious Disease"/>
            <person name="Wu L."/>
            <person name="Ma J."/>
        </authorList>
    </citation>
    <scope>NUCLEOTIDE SEQUENCE [LARGE SCALE GENOMIC DNA]</scope>
    <source>
        <strain evidence="2">NBRC 103632</strain>
    </source>
</reference>
<dbReference type="EMBL" id="BSPL01000017">
    <property type="protein sequence ID" value="GLS71321.1"/>
    <property type="molecule type" value="Genomic_DNA"/>
</dbReference>
<organism evidence="1 2">
    <name type="scientific">Methylobacterium tardum</name>
    <dbReference type="NCBI Taxonomy" id="374432"/>
    <lineage>
        <taxon>Bacteria</taxon>
        <taxon>Pseudomonadati</taxon>
        <taxon>Pseudomonadota</taxon>
        <taxon>Alphaproteobacteria</taxon>
        <taxon>Hyphomicrobiales</taxon>
        <taxon>Methylobacteriaceae</taxon>
        <taxon>Methylobacterium</taxon>
    </lineage>
</organism>
<comment type="caution">
    <text evidence="1">The sequence shown here is derived from an EMBL/GenBank/DDBJ whole genome shotgun (WGS) entry which is preliminary data.</text>
</comment>
<evidence type="ECO:0000313" key="1">
    <source>
        <dbReference type="EMBL" id="GLS71321.1"/>
    </source>
</evidence>
<sequence>MGHRTPDTPAMTHLLIPAALAAATVGVGFGLRTTVPPRHGALPVLALISGPIGTAASSSQALAHPAMPASLPTVRVVLASPYPGR</sequence>
<evidence type="ECO:0000313" key="2">
    <source>
        <dbReference type="Proteomes" id="UP001157440"/>
    </source>
</evidence>